<dbReference type="PROSITE" id="PS50885">
    <property type="entry name" value="HAMP"/>
    <property type="match status" value="1"/>
</dbReference>
<dbReference type="GO" id="GO:0007165">
    <property type="term" value="P:signal transduction"/>
    <property type="evidence" value="ECO:0007669"/>
    <property type="project" value="UniProtKB-KW"/>
</dbReference>
<dbReference type="RefSeq" id="WP_090441025.1">
    <property type="nucleotide sequence ID" value="NZ_FOHU01000004.1"/>
</dbReference>
<keyword evidence="6 8" id="KW-0807">Transducer</keyword>
<dbReference type="EMBL" id="FOHU01000004">
    <property type="protein sequence ID" value="SET06560.1"/>
    <property type="molecule type" value="Genomic_DNA"/>
</dbReference>
<dbReference type="SMART" id="SM00304">
    <property type="entry name" value="HAMP"/>
    <property type="match status" value="1"/>
</dbReference>
<dbReference type="SMART" id="SM00283">
    <property type="entry name" value="MA"/>
    <property type="match status" value="1"/>
</dbReference>
<evidence type="ECO:0000256" key="4">
    <source>
        <dbReference type="ARBA" id="ARBA00022989"/>
    </source>
</evidence>
<evidence type="ECO:0000256" key="5">
    <source>
        <dbReference type="ARBA" id="ARBA00023136"/>
    </source>
</evidence>
<dbReference type="PANTHER" id="PTHR32089:SF112">
    <property type="entry name" value="LYSOZYME-LIKE PROTEIN-RELATED"/>
    <property type="match status" value="1"/>
</dbReference>
<sequence length="563" mass="60964">MKKIGTKLIIYITALLLFFGAVVGTVVIRDVKNSISSTVTEKIMSDLNASIEIVNMMYPGNWNIRGNELYKGSIRINDNTNIVDRLGEITGYAVTIFIGDTRATTTIVVDGERAVGTQVAANVAEAVLVEGEEFIGEAEILGETYQTIYRPIMDADNNVIGMFYVGAPKKFEDDIINAFVAKFLLTLGIILAISIVVAFFIGNSIAKPINSITTIAEKISKLDISSDVPEESSRRKDEIGRLAMAFQAVNNGLRSIVNQVQDTSKEVSSSSEELAAISEESAAVSQQIAISAEDVATNIKNEIGEIKKTTEAIEVINTNIEEVSDNTKAIEGMSKEVLEKANKGKENIHRATTQMENITKSSEEVQRSLLDITDSSNKMDNIIKVIDSIAEQTNLLALNASIEAARAGEHGRGFAVVAEEVRKLAEDSQEAVKEINGLISENHKNIKDANAHMERSTSDVKEGTIVVSTAETTFLEIADLIEKVNNQIEAIAIAINHAAENSENVVKCADVIEKISGDVSAEMENVTASTEEQTASVEEVASSSQSLALLADNLEKIVQQFKL</sequence>
<reference evidence="12 13" key="1">
    <citation type="submission" date="2016-10" db="EMBL/GenBank/DDBJ databases">
        <authorList>
            <person name="de Groot N.N."/>
        </authorList>
    </citation>
    <scope>NUCLEOTIDE SEQUENCE [LARGE SCALE GENOMIC DNA]</scope>
    <source>
        <strain evidence="12 13">DSM 18979</strain>
    </source>
</reference>
<evidence type="ECO:0000256" key="9">
    <source>
        <dbReference type="SAM" id="Phobius"/>
    </source>
</evidence>
<dbReference type="Proteomes" id="UP000199568">
    <property type="component" value="Unassembled WGS sequence"/>
</dbReference>
<keyword evidence="13" id="KW-1185">Reference proteome</keyword>
<accession>A0A1I0BJ23</accession>
<protein>
    <submittedName>
        <fullName evidence="12">Methyl-accepting chemotaxis protein</fullName>
    </submittedName>
</protein>
<name>A0A1I0BJ23_9FIRM</name>
<evidence type="ECO:0000256" key="7">
    <source>
        <dbReference type="ARBA" id="ARBA00029447"/>
    </source>
</evidence>
<dbReference type="GO" id="GO:0005886">
    <property type="term" value="C:plasma membrane"/>
    <property type="evidence" value="ECO:0007669"/>
    <property type="project" value="UniProtKB-SubCell"/>
</dbReference>
<evidence type="ECO:0000256" key="6">
    <source>
        <dbReference type="ARBA" id="ARBA00023224"/>
    </source>
</evidence>
<dbReference type="OrthoDB" id="9814363at2"/>
<proteinExistence type="inferred from homology"/>
<dbReference type="AlphaFoldDB" id="A0A1I0BJ23"/>
<dbReference type="PANTHER" id="PTHR32089">
    <property type="entry name" value="METHYL-ACCEPTING CHEMOTAXIS PROTEIN MCPB"/>
    <property type="match status" value="1"/>
</dbReference>
<keyword evidence="4 9" id="KW-1133">Transmembrane helix</keyword>
<dbReference type="InterPro" id="IPR003660">
    <property type="entry name" value="HAMP_dom"/>
</dbReference>
<dbReference type="CDD" id="cd11386">
    <property type="entry name" value="MCP_signal"/>
    <property type="match status" value="1"/>
</dbReference>
<evidence type="ECO:0000256" key="8">
    <source>
        <dbReference type="PROSITE-ProRule" id="PRU00284"/>
    </source>
</evidence>
<keyword evidence="3 9" id="KW-0812">Transmembrane</keyword>
<dbReference type="InterPro" id="IPR004089">
    <property type="entry name" value="MCPsignal_dom"/>
</dbReference>
<dbReference type="STRING" id="426128.SAMN05660297_01279"/>
<comment type="subcellular location">
    <subcellularLocation>
        <location evidence="1">Cell membrane</location>
        <topology evidence="1">Multi-pass membrane protein</topology>
    </subcellularLocation>
</comment>
<keyword evidence="5 9" id="KW-0472">Membrane</keyword>
<dbReference type="SUPFAM" id="SSF58104">
    <property type="entry name" value="Methyl-accepting chemotaxis protein (MCP) signaling domain"/>
    <property type="match status" value="1"/>
</dbReference>
<evidence type="ECO:0000259" key="10">
    <source>
        <dbReference type="PROSITE" id="PS50111"/>
    </source>
</evidence>
<evidence type="ECO:0000256" key="1">
    <source>
        <dbReference type="ARBA" id="ARBA00004651"/>
    </source>
</evidence>
<dbReference type="InterPro" id="IPR033463">
    <property type="entry name" value="sCache_3"/>
</dbReference>
<feature type="domain" description="HAMP" evidence="11">
    <location>
        <begin position="203"/>
        <end position="258"/>
    </location>
</feature>
<organism evidence="12 13">
    <name type="scientific">Natronincola peptidivorans</name>
    <dbReference type="NCBI Taxonomy" id="426128"/>
    <lineage>
        <taxon>Bacteria</taxon>
        <taxon>Bacillati</taxon>
        <taxon>Bacillota</taxon>
        <taxon>Clostridia</taxon>
        <taxon>Peptostreptococcales</taxon>
        <taxon>Natronincolaceae</taxon>
        <taxon>Natronincola</taxon>
    </lineage>
</organism>
<comment type="similarity">
    <text evidence="7">Belongs to the methyl-accepting chemotaxis (MCP) protein family.</text>
</comment>
<keyword evidence="2" id="KW-1003">Cell membrane</keyword>
<dbReference type="Pfam" id="PF00672">
    <property type="entry name" value="HAMP"/>
    <property type="match status" value="1"/>
</dbReference>
<dbReference type="Gene3D" id="1.10.8.500">
    <property type="entry name" value="HAMP domain in histidine kinase"/>
    <property type="match status" value="1"/>
</dbReference>
<dbReference type="Gene3D" id="1.10.287.950">
    <property type="entry name" value="Methyl-accepting chemotaxis protein"/>
    <property type="match status" value="1"/>
</dbReference>
<dbReference type="SUPFAM" id="SSF103190">
    <property type="entry name" value="Sensory domain-like"/>
    <property type="match status" value="1"/>
</dbReference>
<evidence type="ECO:0000259" key="11">
    <source>
        <dbReference type="PROSITE" id="PS50885"/>
    </source>
</evidence>
<evidence type="ECO:0000256" key="2">
    <source>
        <dbReference type="ARBA" id="ARBA00022475"/>
    </source>
</evidence>
<dbReference type="Pfam" id="PF00015">
    <property type="entry name" value="MCPsignal"/>
    <property type="match status" value="1"/>
</dbReference>
<dbReference type="Pfam" id="PF17202">
    <property type="entry name" value="sCache_3_3"/>
    <property type="match status" value="1"/>
</dbReference>
<dbReference type="InterPro" id="IPR029151">
    <property type="entry name" value="Sensor-like_sf"/>
</dbReference>
<evidence type="ECO:0000256" key="3">
    <source>
        <dbReference type="ARBA" id="ARBA00022692"/>
    </source>
</evidence>
<feature type="transmembrane region" description="Helical" evidence="9">
    <location>
        <begin position="179"/>
        <end position="201"/>
    </location>
</feature>
<feature type="domain" description="Methyl-accepting transducer" evidence="10">
    <location>
        <begin position="277"/>
        <end position="548"/>
    </location>
</feature>
<evidence type="ECO:0000313" key="12">
    <source>
        <dbReference type="EMBL" id="SET06560.1"/>
    </source>
</evidence>
<dbReference type="PROSITE" id="PS50111">
    <property type="entry name" value="CHEMOTAXIS_TRANSDUC_2"/>
    <property type="match status" value="1"/>
</dbReference>
<evidence type="ECO:0000313" key="13">
    <source>
        <dbReference type="Proteomes" id="UP000199568"/>
    </source>
</evidence>
<dbReference type="CDD" id="cd06225">
    <property type="entry name" value="HAMP"/>
    <property type="match status" value="1"/>
</dbReference>
<gene>
    <name evidence="12" type="ORF">SAMN05660297_01279</name>
</gene>